<proteinExistence type="predicted"/>
<evidence type="ECO:0000313" key="1">
    <source>
        <dbReference type="EMBL" id="DAE13970.1"/>
    </source>
</evidence>
<organism evidence="1">
    <name type="scientific">Siphoviridae sp. ctxrg1</name>
    <dbReference type="NCBI Taxonomy" id="2825741"/>
    <lineage>
        <taxon>Viruses</taxon>
        <taxon>Duplodnaviria</taxon>
        <taxon>Heunggongvirae</taxon>
        <taxon>Uroviricota</taxon>
        <taxon>Caudoviricetes</taxon>
    </lineage>
</organism>
<name>A0A8S5Q4C9_9CAUD</name>
<accession>A0A8S5Q4C9</accession>
<reference evidence="1" key="1">
    <citation type="journal article" date="2021" name="Proc. Natl. Acad. Sci. U.S.A.">
        <title>A Catalog of Tens of Thousands of Viruses from Human Metagenomes Reveals Hidden Associations with Chronic Diseases.</title>
        <authorList>
            <person name="Tisza M.J."/>
            <person name="Buck C.B."/>
        </authorList>
    </citation>
    <scope>NUCLEOTIDE SEQUENCE</scope>
    <source>
        <strain evidence="1">Ctxrg1</strain>
    </source>
</reference>
<protein>
    <submittedName>
        <fullName evidence="1">Uncharacterized protein</fullName>
    </submittedName>
</protein>
<sequence length="208" mass="24281">MTNKIEGLRLLAVERDGDSKATLKLADLDTKLMYDVDFNKQVFDRETKKWNNDEAKAEKVEKACLEHLGYGFDDLEEAVGSTFDVYVYDSFNSLWEVNFTNKFQAEHKGKSFQTVIDEIEDNGTSILIKYKWKGEPYQSKMTYADYSEDLKQWFVNPQKRKKQFDKFVDRYGVSVEDKDELIGKSIIVNVKCAFGKFYYGEITLLEEL</sequence>
<dbReference type="EMBL" id="BK015573">
    <property type="protein sequence ID" value="DAE13970.1"/>
    <property type="molecule type" value="Genomic_DNA"/>
</dbReference>